<reference evidence="12" key="2">
    <citation type="submission" date="2023-01" db="EMBL/GenBank/DDBJ databases">
        <title>Draft genome sequence of Maritalea porphyrae strain NBRC 107169.</title>
        <authorList>
            <person name="Sun Q."/>
            <person name="Mori K."/>
        </authorList>
    </citation>
    <scope>NUCLEOTIDE SEQUENCE</scope>
    <source>
        <strain evidence="12">NBRC 107169</strain>
    </source>
</reference>
<evidence type="ECO:0000256" key="5">
    <source>
        <dbReference type="ARBA" id="ARBA00022505"/>
    </source>
</evidence>
<evidence type="ECO:0000256" key="1">
    <source>
        <dbReference type="ARBA" id="ARBA00001942"/>
    </source>
</evidence>
<protein>
    <submittedName>
        <fullName evidence="12">Nitrate reductase</fullName>
    </submittedName>
</protein>
<evidence type="ECO:0000256" key="4">
    <source>
        <dbReference type="ARBA" id="ARBA00022485"/>
    </source>
</evidence>
<keyword evidence="7" id="KW-0560">Oxidoreductase</keyword>
<dbReference type="InterPro" id="IPR007419">
    <property type="entry name" value="BFD-like_2Fe2S-bd_dom"/>
</dbReference>
<sequence length="884" mass="95713">MVDSGTIRTTCPYCGVGCGVLATPQQNGHVSIEGDPGHPANYGRLCSKGNALGETLGLDGRLLYPEVDGKTVGWDQALDHVAHKLNTTIQKHGPDSVGFYLSGQMLTEDYYIANKLMKGFIGSANVDTNSRLCMSSTVAGHKRAFGADTVPGNYEDLEHADLVVLVGSNMTWCHPVLFQRLMAAKEQRPGLNIVVIDPRRTKTAELANLHLPIKPDGDVALFNGLLQRIVASQMVDTNYVGDHTTGFAAAVNATQISQKELIKQTGLSAAQLDEFYSLFVNTEKVVTCFSQGVNQSTSGTDKVNAIINCHLATGRIGRKGMGPFSLTGQPNAMGGREVGGLANMLAAHMDMENQEHRTLVQEFWGAPNLAPKPGLKAVELFRALKTGKIKALWIMGTNPMVSLPETENVAKALANCPTVIVSDIMADTATSQFATVKLPALGWGEKSGTVTNSERRVSRQRAFLPAPGEARPDWWHVAEVGKKMGFVDAFSFKSAAEIFAEHAALSGHKNDGKRDFDIGAYADVSEAAYDALSPFQWPQPKNAEPSITRFFANGSFYTKDKRANFVPTRLQSQTKPGRGKQVLNTGRVRDHWHTMTRTGKSPTLSGHIAEPYCEIARSDASRLGIESADLVLLRSGRTEIILRALISDKIQTGHVFAPMHWSSNLSSLTSVNAMVKADLDPHSGQPALKSGRVTLERARMAIFGFAVTRHEPMDLPTAYWAKAITKSGWRIEFAHNSARALPNLVKAIANTDVDTADVAFHAPKENQQRLAWFDGAHLRTAIYFGAEPVAVSRDWAVAQLDATFDDPTRRYRMVAGRPGKDMPDPGPIVCSCFSVGANQILEAADNGCRSVAEIGQKLSAGTNCGSCKAEIAELIHERALLAAE</sequence>
<dbReference type="InterPro" id="IPR027467">
    <property type="entry name" value="MopterinOxRdtase_cofactor_BS"/>
</dbReference>
<evidence type="ECO:0000313" key="13">
    <source>
        <dbReference type="Proteomes" id="UP001161405"/>
    </source>
</evidence>
<dbReference type="PROSITE" id="PS00551">
    <property type="entry name" value="MOLYBDOPTERIN_PROK_1"/>
    <property type="match status" value="1"/>
</dbReference>
<keyword evidence="4" id="KW-0004">4Fe-4S</keyword>
<evidence type="ECO:0000256" key="2">
    <source>
        <dbReference type="ARBA" id="ARBA00001966"/>
    </source>
</evidence>
<dbReference type="PANTHER" id="PTHR43105">
    <property type="entry name" value="RESPIRATORY NITRATE REDUCTASE"/>
    <property type="match status" value="1"/>
</dbReference>
<evidence type="ECO:0000256" key="6">
    <source>
        <dbReference type="ARBA" id="ARBA00022723"/>
    </source>
</evidence>
<keyword evidence="13" id="KW-1185">Reference proteome</keyword>
<evidence type="ECO:0000259" key="11">
    <source>
        <dbReference type="PROSITE" id="PS51669"/>
    </source>
</evidence>
<dbReference type="Pfam" id="PF04324">
    <property type="entry name" value="Fer2_BFD"/>
    <property type="match status" value="1"/>
</dbReference>
<dbReference type="InterPro" id="IPR009010">
    <property type="entry name" value="Asp_de-COase-like_dom_sf"/>
</dbReference>
<comment type="cofactor">
    <cofactor evidence="1">
        <name>Mo-bis(molybdopterin guanine dinucleotide)</name>
        <dbReference type="ChEBI" id="CHEBI:60539"/>
    </cofactor>
</comment>
<dbReference type="InterPro" id="IPR006963">
    <property type="entry name" value="Mopterin_OxRdtase_4Fe-4S_dom"/>
</dbReference>
<dbReference type="Gene3D" id="1.10.10.1100">
    <property type="entry name" value="BFD-like [2Fe-2S]-binding domain"/>
    <property type="match status" value="1"/>
</dbReference>
<dbReference type="Proteomes" id="UP001161405">
    <property type="component" value="Unassembled WGS sequence"/>
</dbReference>
<dbReference type="EMBL" id="BSNI01000002">
    <property type="protein sequence ID" value="GLQ17228.1"/>
    <property type="molecule type" value="Genomic_DNA"/>
</dbReference>
<dbReference type="InterPro" id="IPR050123">
    <property type="entry name" value="Prok_molybdopt-oxidoreductase"/>
</dbReference>
<feature type="domain" description="4Fe-4S Mo/W bis-MGD-type" evidence="11">
    <location>
        <begin position="4"/>
        <end position="60"/>
    </location>
</feature>
<accession>A0ABQ5URL0</accession>
<reference evidence="12" key="1">
    <citation type="journal article" date="2014" name="Int. J. Syst. Evol. Microbiol.">
        <title>Complete genome of a new Firmicutes species belonging to the dominant human colonic microbiota ('Ruminococcus bicirculans') reveals two chromosomes and a selective capacity to utilize plant glucans.</title>
        <authorList>
            <consortium name="NISC Comparative Sequencing Program"/>
            <person name="Wegmann U."/>
            <person name="Louis P."/>
            <person name="Goesmann A."/>
            <person name="Henrissat B."/>
            <person name="Duncan S.H."/>
            <person name="Flint H.J."/>
        </authorList>
    </citation>
    <scope>NUCLEOTIDE SEQUENCE</scope>
    <source>
        <strain evidence="12">NBRC 107169</strain>
    </source>
</reference>
<dbReference type="CDD" id="cd02754">
    <property type="entry name" value="MopB_Nitrate-R-NapA-like"/>
    <property type="match status" value="1"/>
</dbReference>
<dbReference type="Gene3D" id="2.20.25.90">
    <property type="entry name" value="ADC-like domains"/>
    <property type="match status" value="1"/>
</dbReference>
<keyword evidence="8" id="KW-0408">Iron</keyword>
<dbReference type="Pfam" id="PF00384">
    <property type="entry name" value="Molybdopterin"/>
    <property type="match status" value="1"/>
</dbReference>
<keyword evidence="9" id="KW-0411">Iron-sulfur</keyword>
<comment type="cofactor">
    <cofactor evidence="2">
        <name>[4Fe-4S] cluster</name>
        <dbReference type="ChEBI" id="CHEBI:49883"/>
    </cofactor>
</comment>
<dbReference type="InterPro" id="IPR041854">
    <property type="entry name" value="BFD-like_2Fe2S-bd_dom_sf"/>
</dbReference>
<dbReference type="Gene3D" id="3.40.50.740">
    <property type="match status" value="1"/>
</dbReference>
<keyword evidence="10" id="KW-0534">Nitrate assimilation</keyword>
<dbReference type="PANTHER" id="PTHR43105:SF9">
    <property type="entry name" value="NADPH-FE(3+) OXIDOREDUCTASE SUBUNIT ALPHA"/>
    <property type="match status" value="1"/>
</dbReference>
<dbReference type="Gene3D" id="2.40.40.20">
    <property type="match status" value="1"/>
</dbReference>
<dbReference type="SUPFAM" id="SSF53706">
    <property type="entry name" value="Formate dehydrogenase/DMSO reductase, domains 1-3"/>
    <property type="match status" value="1"/>
</dbReference>
<dbReference type="Pfam" id="PF04879">
    <property type="entry name" value="Molybdop_Fe4S4"/>
    <property type="match status" value="1"/>
</dbReference>
<comment type="caution">
    <text evidence="12">The sequence shown here is derived from an EMBL/GenBank/DDBJ whole genome shotgun (WGS) entry which is preliminary data.</text>
</comment>
<evidence type="ECO:0000313" key="12">
    <source>
        <dbReference type="EMBL" id="GLQ17228.1"/>
    </source>
</evidence>
<dbReference type="InterPro" id="IPR006657">
    <property type="entry name" value="MoPterin_dinucl-bd_dom"/>
</dbReference>
<comment type="similarity">
    <text evidence="3">Belongs to the prokaryotic molybdopterin-containing oxidoreductase family. NasA/NapA/NarB subfamily.</text>
</comment>
<dbReference type="PROSITE" id="PS51669">
    <property type="entry name" value="4FE4S_MOW_BIS_MGD"/>
    <property type="match status" value="1"/>
</dbReference>
<dbReference type="SUPFAM" id="SSF50692">
    <property type="entry name" value="ADC-like"/>
    <property type="match status" value="1"/>
</dbReference>
<dbReference type="Gene3D" id="3.40.228.10">
    <property type="entry name" value="Dimethylsulfoxide Reductase, domain 2"/>
    <property type="match status" value="1"/>
</dbReference>
<name>A0ABQ5URL0_9HYPH</name>
<dbReference type="CDD" id="cd02791">
    <property type="entry name" value="MopB_CT_Nitrate-R-NapA-like"/>
    <property type="match status" value="1"/>
</dbReference>
<evidence type="ECO:0000256" key="8">
    <source>
        <dbReference type="ARBA" id="ARBA00023004"/>
    </source>
</evidence>
<keyword evidence="6" id="KW-0479">Metal-binding</keyword>
<dbReference type="Pfam" id="PF01568">
    <property type="entry name" value="Molydop_binding"/>
    <property type="match status" value="1"/>
</dbReference>
<dbReference type="RefSeq" id="WP_284363207.1">
    <property type="nucleotide sequence ID" value="NZ_BSNI01000002.1"/>
</dbReference>
<evidence type="ECO:0000256" key="3">
    <source>
        <dbReference type="ARBA" id="ARBA00008747"/>
    </source>
</evidence>
<proteinExistence type="inferred from homology"/>
<evidence type="ECO:0000256" key="10">
    <source>
        <dbReference type="ARBA" id="ARBA00023063"/>
    </source>
</evidence>
<evidence type="ECO:0000256" key="7">
    <source>
        <dbReference type="ARBA" id="ARBA00023002"/>
    </source>
</evidence>
<evidence type="ECO:0000256" key="9">
    <source>
        <dbReference type="ARBA" id="ARBA00023014"/>
    </source>
</evidence>
<keyword evidence="5" id="KW-0500">Molybdenum</keyword>
<dbReference type="SMART" id="SM00926">
    <property type="entry name" value="Molybdop_Fe4S4"/>
    <property type="match status" value="1"/>
</dbReference>
<organism evidence="12 13">
    <name type="scientific">Maritalea porphyrae</name>
    <dbReference type="NCBI Taxonomy" id="880732"/>
    <lineage>
        <taxon>Bacteria</taxon>
        <taxon>Pseudomonadati</taxon>
        <taxon>Pseudomonadota</taxon>
        <taxon>Alphaproteobacteria</taxon>
        <taxon>Hyphomicrobiales</taxon>
        <taxon>Devosiaceae</taxon>
        <taxon>Maritalea</taxon>
    </lineage>
</organism>
<dbReference type="InterPro" id="IPR041957">
    <property type="entry name" value="CT_Nitrate-R-NapA-like"/>
</dbReference>
<gene>
    <name evidence="12" type="primary">narB</name>
    <name evidence="12" type="ORF">GCM10007879_14770</name>
</gene>
<dbReference type="InterPro" id="IPR006656">
    <property type="entry name" value="Mopterin_OxRdtase"/>
</dbReference>